<reference evidence="2" key="1">
    <citation type="journal article" date="2023" name="Nat. Commun.">
        <title>Diploid and tetraploid genomes of Acorus and the evolution of monocots.</title>
        <authorList>
            <person name="Ma L."/>
            <person name="Liu K.W."/>
            <person name="Li Z."/>
            <person name="Hsiao Y.Y."/>
            <person name="Qi Y."/>
            <person name="Fu T."/>
            <person name="Tang G.D."/>
            <person name="Zhang D."/>
            <person name="Sun W.H."/>
            <person name="Liu D.K."/>
            <person name="Li Y."/>
            <person name="Chen G.Z."/>
            <person name="Liu X.D."/>
            <person name="Liao X.Y."/>
            <person name="Jiang Y.T."/>
            <person name="Yu X."/>
            <person name="Hao Y."/>
            <person name="Huang J."/>
            <person name="Zhao X.W."/>
            <person name="Ke S."/>
            <person name="Chen Y.Y."/>
            <person name="Wu W.L."/>
            <person name="Hsu J.L."/>
            <person name="Lin Y.F."/>
            <person name="Huang M.D."/>
            <person name="Li C.Y."/>
            <person name="Huang L."/>
            <person name="Wang Z.W."/>
            <person name="Zhao X."/>
            <person name="Zhong W.Y."/>
            <person name="Peng D.H."/>
            <person name="Ahmad S."/>
            <person name="Lan S."/>
            <person name="Zhang J.S."/>
            <person name="Tsai W.C."/>
            <person name="Van de Peer Y."/>
            <person name="Liu Z.J."/>
        </authorList>
    </citation>
    <scope>NUCLEOTIDE SEQUENCE</scope>
    <source>
        <strain evidence="2">CP</strain>
    </source>
</reference>
<dbReference type="Proteomes" id="UP001180020">
    <property type="component" value="Unassembled WGS sequence"/>
</dbReference>
<reference evidence="2" key="2">
    <citation type="submission" date="2023-06" db="EMBL/GenBank/DDBJ databases">
        <authorList>
            <person name="Ma L."/>
            <person name="Liu K.-W."/>
            <person name="Li Z."/>
            <person name="Hsiao Y.-Y."/>
            <person name="Qi Y."/>
            <person name="Fu T."/>
            <person name="Tang G."/>
            <person name="Zhang D."/>
            <person name="Sun W.-H."/>
            <person name="Liu D.-K."/>
            <person name="Li Y."/>
            <person name="Chen G.-Z."/>
            <person name="Liu X.-D."/>
            <person name="Liao X.-Y."/>
            <person name="Jiang Y.-T."/>
            <person name="Yu X."/>
            <person name="Hao Y."/>
            <person name="Huang J."/>
            <person name="Zhao X.-W."/>
            <person name="Ke S."/>
            <person name="Chen Y.-Y."/>
            <person name="Wu W.-L."/>
            <person name="Hsu J.-L."/>
            <person name="Lin Y.-F."/>
            <person name="Huang M.-D."/>
            <person name="Li C.-Y."/>
            <person name="Huang L."/>
            <person name="Wang Z.-W."/>
            <person name="Zhao X."/>
            <person name="Zhong W.-Y."/>
            <person name="Peng D.-H."/>
            <person name="Ahmad S."/>
            <person name="Lan S."/>
            <person name="Zhang J.-S."/>
            <person name="Tsai W.-C."/>
            <person name="Van De Peer Y."/>
            <person name="Liu Z.-J."/>
        </authorList>
    </citation>
    <scope>NUCLEOTIDE SEQUENCE</scope>
    <source>
        <strain evidence="2">CP</strain>
        <tissue evidence="2">Leaves</tissue>
    </source>
</reference>
<evidence type="ECO:0000256" key="1">
    <source>
        <dbReference type="SAM" id="MobiDB-lite"/>
    </source>
</evidence>
<feature type="region of interest" description="Disordered" evidence="1">
    <location>
        <begin position="38"/>
        <end position="62"/>
    </location>
</feature>
<organism evidence="2 3">
    <name type="scientific">Acorus calamus</name>
    <name type="common">Sweet flag</name>
    <dbReference type="NCBI Taxonomy" id="4465"/>
    <lineage>
        <taxon>Eukaryota</taxon>
        <taxon>Viridiplantae</taxon>
        <taxon>Streptophyta</taxon>
        <taxon>Embryophyta</taxon>
        <taxon>Tracheophyta</taxon>
        <taxon>Spermatophyta</taxon>
        <taxon>Magnoliopsida</taxon>
        <taxon>Liliopsida</taxon>
        <taxon>Acoraceae</taxon>
        <taxon>Acorus</taxon>
    </lineage>
</organism>
<name>A0AAV9C6Z3_ACOCL</name>
<dbReference type="AlphaFoldDB" id="A0AAV9C6Z3"/>
<dbReference type="PANTHER" id="PTHR35131:SF1">
    <property type="entry name" value="EXPRESSED PROTEIN"/>
    <property type="match status" value="1"/>
</dbReference>
<keyword evidence="3" id="KW-1185">Reference proteome</keyword>
<comment type="caution">
    <text evidence="2">The sequence shown here is derived from an EMBL/GenBank/DDBJ whole genome shotgun (WGS) entry which is preliminary data.</text>
</comment>
<dbReference type="PANTHER" id="PTHR35131">
    <property type="entry name" value="EXPRESSED PROTEIN"/>
    <property type="match status" value="1"/>
</dbReference>
<dbReference type="EMBL" id="JAUJYO010000021">
    <property type="protein sequence ID" value="KAK1284048.1"/>
    <property type="molecule type" value="Genomic_DNA"/>
</dbReference>
<evidence type="ECO:0000313" key="3">
    <source>
        <dbReference type="Proteomes" id="UP001180020"/>
    </source>
</evidence>
<protein>
    <submittedName>
        <fullName evidence="2">Uncharacterized protein</fullName>
    </submittedName>
</protein>
<proteinExistence type="predicted"/>
<evidence type="ECO:0000313" key="2">
    <source>
        <dbReference type="EMBL" id="KAK1284048.1"/>
    </source>
</evidence>
<sequence length="109" mass="11596">MAGPAPIEIGARGTIGSLVSQEIEYFKKFDEKPKLDIADMASTSKSESPKPKSQFVSPKNKKKTVGGAVGAAILPNICAVVEVAETKLDMMVAAGYRSLKTDAKRSPRD</sequence>
<accession>A0AAV9C6Z3</accession>
<gene>
    <name evidence="2" type="ORF">QJS10_CPB21g00903</name>
</gene>